<evidence type="ECO:0000313" key="1">
    <source>
        <dbReference type="EMBL" id="CCH57251.1"/>
    </source>
</evidence>
<dbReference type="EMBL" id="CAIT01000010">
    <property type="protein sequence ID" value="CCH57251.1"/>
    <property type="molecule type" value="Genomic_DNA"/>
</dbReference>
<proteinExistence type="predicted"/>
<dbReference type="Proteomes" id="UP000009309">
    <property type="component" value="Unassembled WGS sequence"/>
</dbReference>
<evidence type="ECO:0000313" key="2">
    <source>
        <dbReference type="Proteomes" id="UP000009309"/>
    </source>
</evidence>
<comment type="caution">
    <text evidence="1">The sequence shown here is derived from an EMBL/GenBank/DDBJ whole genome shotgun (WGS) entry which is preliminary data.</text>
</comment>
<protein>
    <submittedName>
        <fullName evidence="1">Uncharacterized protein</fullName>
    </submittedName>
</protein>
<accession>I2GTM2</accession>
<name>I2GTM2_9BACT</name>
<reference evidence="1 2" key="1">
    <citation type="journal article" date="2012" name="J. Bacteriol.">
        <title>Genome Sequence of the Filamentous Bacterium Fibrisoma limi BUZ 3T.</title>
        <authorList>
            <person name="Filippini M."/>
            <person name="Qi W."/>
            <person name="Jaenicke S."/>
            <person name="Goesmann A."/>
            <person name="Smits T.H."/>
            <person name="Bagheri H.C."/>
        </authorList>
    </citation>
    <scope>NUCLEOTIDE SEQUENCE [LARGE SCALE GENOMIC DNA]</scope>
    <source>
        <strain evidence="2">BUZ 3T</strain>
    </source>
</reference>
<keyword evidence="2" id="KW-1185">Reference proteome</keyword>
<gene>
    <name evidence="1" type="ORF">BN8_06659</name>
</gene>
<sequence>MFWLSEFGKINKKNGPFEAVWYLNQCSKLNQLFR</sequence>
<dbReference type="AlphaFoldDB" id="I2GTM2"/>
<organism evidence="1 2">
    <name type="scientific">Fibrisoma limi BUZ 3</name>
    <dbReference type="NCBI Taxonomy" id="1185876"/>
    <lineage>
        <taxon>Bacteria</taxon>
        <taxon>Pseudomonadati</taxon>
        <taxon>Bacteroidota</taxon>
        <taxon>Cytophagia</taxon>
        <taxon>Cytophagales</taxon>
        <taxon>Spirosomataceae</taxon>
        <taxon>Fibrisoma</taxon>
    </lineage>
</organism>